<feature type="transmembrane region" description="Helical" evidence="1">
    <location>
        <begin position="20"/>
        <end position="41"/>
    </location>
</feature>
<protein>
    <submittedName>
        <fullName evidence="2">Uncharacterized protein</fullName>
    </submittedName>
</protein>
<keyword evidence="1" id="KW-1133">Transmembrane helix</keyword>
<keyword evidence="1" id="KW-0472">Membrane</keyword>
<dbReference type="Gene3D" id="3.40.390.10">
    <property type="entry name" value="Collagenase (Catalytic Domain)"/>
    <property type="match status" value="1"/>
</dbReference>
<evidence type="ECO:0000256" key="1">
    <source>
        <dbReference type="SAM" id="Phobius"/>
    </source>
</evidence>
<proteinExistence type="predicted"/>
<dbReference type="InterPro" id="IPR024079">
    <property type="entry name" value="MetalloPept_cat_dom_sf"/>
</dbReference>
<dbReference type="EMBL" id="HBIN01003592">
    <property type="protein sequence ID" value="CAE0432152.1"/>
    <property type="molecule type" value="Transcribed_RNA"/>
</dbReference>
<dbReference type="GO" id="GO:0008237">
    <property type="term" value="F:metallopeptidase activity"/>
    <property type="evidence" value="ECO:0007669"/>
    <property type="project" value="InterPro"/>
</dbReference>
<dbReference type="AlphaFoldDB" id="A0A7S3LMV2"/>
<dbReference type="SUPFAM" id="SSF55486">
    <property type="entry name" value="Metalloproteases ('zincins'), catalytic domain"/>
    <property type="match status" value="1"/>
</dbReference>
<accession>A0A7S3LMV2</accession>
<evidence type="ECO:0000313" key="2">
    <source>
        <dbReference type="EMBL" id="CAE0432152.1"/>
    </source>
</evidence>
<name>A0A7S3LMV2_9STRA</name>
<gene>
    <name evidence="2" type="ORF">ASTO00021_LOCUS2481</name>
</gene>
<organism evidence="2">
    <name type="scientific">Aplanochytrium stocchinoi</name>
    <dbReference type="NCBI Taxonomy" id="215587"/>
    <lineage>
        <taxon>Eukaryota</taxon>
        <taxon>Sar</taxon>
        <taxon>Stramenopiles</taxon>
        <taxon>Bigyra</taxon>
        <taxon>Labyrinthulomycetes</taxon>
        <taxon>Thraustochytrida</taxon>
        <taxon>Thraustochytriidae</taxon>
        <taxon>Aplanochytrium</taxon>
    </lineage>
</organism>
<keyword evidence="1" id="KW-0812">Transmembrane</keyword>
<sequence>MKSNFQPDRTYFRLKDVVRVAFSLVCLRFLYLVVFPASTVVPADGINVINAITVINLENAKERREVIRAARLREQEWRERERLQSETIYHPDPSRRHKPDDLYIQPDFTRVLPEFSKSNRVIIDYPFHHFKDTYGLINSALNKTEMIELLRAVSNIWIKGNIWVRFKVGDVKNEKSLLPGKADAYKWWITAPKLPKDNSASNFSESKEAYLQGVRELANGPGRLGEENAKLVTERLINQYNGHALMNWVLDIGAADENTVFYHIYTPYYYPWYNGGTSRGRIFVRSGTCVGDESKKKRIGKDIVECRGWNVDKEQGNFEGAIFVRVLAHEIGHSLGLQHPSRACQVAPKVENMDLMRQQRAVTTVETGKCSDHNPVAKYSRYVSNREYARARVNAANKEKKQNAYYKLHPDLMTQPVSPHQFKSEFLEEN</sequence>
<reference evidence="2" key="1">
    <citation type="submission" date="2021-01" db="EMBL/GenBank/DDBJ databases">
        <authorList>
            <person name="Corre E."/>
            <person name="Pelletier E."/>
            <person name="Niang G."/>
            <person name="Scheremetjew M."/>
            <person name="Finn R."/>
            <person name="Kale V."/>
            <person name="Holt S."/>
            <person name="Cochrane G."/>
            <person name="Meng A."/>
            <person name="Brown T."/>
            <person name="Cohen L."/>
        </authorList>
    </citation>
    <scope>NUCLEOTIDE SEQUENCE</scope>
    <source>
        <strain evidence="2">GSBS06</strain>
    </source>
</reference>